<keyword evidence="4" id="KW-1185">Reference proteome</keyword>
<dbReference type="InterPro" id="IPR036086">
    <property type="entry name" value="ParB/Sulfiredoxin_sf"/>
</dbReference>
<feature type="domain" description="ParB/Spo0J HTH" evidence="2">
    <location>
        <begin position="147"/>
        <end position="223"/>
    </location>
</feature>
<evidence type="ECO:0000256" key="1">
    <source>
        <dbReference type="SAM" id="MobiDB-lite"/>
    </source>
</evidence>
<evidence type="ECO:0000313" key="4">
    <source>
        <dbReference type="Proteomes" id="UP000556611"/>
    </source>
</evidence>
<proteinExistence type="predicted"/>
<dbReference type="SUPFAM" id="SSF110849">
    <property type="entry name" value="ParB/Sulfiredoxin"/>
    <property type="match status" value="1"/>
</dbReference>
<evidence type="ECO:0000313" key="3">
    <source>
        <dbReference type="EMBL" id="NMD58011.1"/>
    </source>
</evidence>
<dbReference type="Proteomes" id="UP000556611">
    <property type="component" value="Unassembled WGS sequence"/>
</dbReference>
<name>A0ABX1LPH8_9ACTN</name>
<feature type="region of interest" description="Disordered" evidence="1">
    <location>
        <begin position="212"/>
        <end position="270"/>
    </location>
</feature>
<reference evidence="3 4" key="1">
    <citation type="submission" date="2020-04" db="EMBL/GenBank/DDBJ databases">
        <title>MicrobeNet Type strains.</title>
        <authorList>
            <person name="Nicholson A.C."/>
        </authorList>
    </citation>
    <scope>NUCLEOTIDE SEQUENCE [LARGE SCALE GENOMIC DNA]</scope>
    <source>
        <strain evidence="3 4">ATCC BAA-330</strain>
    </source>
</reference>
<dbReference type="PANTHER" id="PTHR33375">
    <property type="entry name" value="CHROMOSOME-PARTITIONING PROTEIN PARB-RELATED"/>
    <property type="match status" value="1"/>
</dbReference>
<organism evidence="3 4">
    <name type="scientific">Tsukamurella columbiensis</name>
    <dbReference type="NCBI Taxonomy" id="128509"/>
    <lineage>
        <taxon>Bacteria</taxon>
        <taxon>Bacillati</taxon>
        <taxon>Actinomycetota</taxon>
        <taxon>Actinomycetes</taxon>
        <taxon>Mycobacteriales</taxon>
        <taxon>Tsukamurellaceae</taxon>
        <taxon>Tsukamurella</taxon>
    </lineage>
</organism>
<dbReference type="Gene3D" id="1.10.10.2830">
    <property type="match status" value="1"/>
</dbReference>
<feature type="compositionally biased region" description="Basic and acidic residues" evidence="1">
    <location>
        <begin position="245"/>
        <end position="259"/>
    </location>
</feature>
<dbReference type="Pfam" id="PF17762">
    <property type="entry name" value="HTH_ParB"/>
    <property type="match status" value="1"/>
</dbReference>
<evidence type="ECO:0000259" key="2">
    <source>
        <dbReference type="Pfam" id="PF17762"/>
    </source>
</evidence>
<dbReference type="InterPro" id="IPR041468">
    <property type="entry name" value="HTH_ParB/Spo0J"/>
</dbReference>
<gene>
    <name evidence="3" type="ORF">HHU10_20545</name>
</gene>
<protein>
    <submittedName>
        <fullName evidence="3">Peptide transporter</fullName>
    </submittedName>
</protein>
<feature type="compositionally biased region" description="Basic and acidic residues" evidence="1">
    <location>
        <begin position="220"/>
        <end position="238"/>
    </location>
</feature>
<dbReference type="SUPFAM" id="SSF109709">
    <property type="entry name" value="KorB DNA-binding domain-like"/>
    <property type="match status" value="1"/>
</dbReference>
<comment type="caution">
    <text evidence="3">The sequence shown here is derived from an EMBL/GenBank/DDBJ whole genome shotgun (WGS) entry which is preliminary data.</text>
</comment>
<dbReference type="EMBL" id="JABARZ010000025">
    <property type="protein sequence ID" value="NMD58011.1"/>
    <property type="molecule type" value="Genomic_DNA"/>
</dbReference>
<dbReference type="PANTHER" id="PTHR33375:SF1">
    <property type="entry name" value="CHROMOSOME-PARTITIONING PROTEIN PARB-RELATED"/>
    <property type="match status" value="1"/>
</dbReference>
<accession>A0ABX1LPH8</accession>
<dbReference type="RefSeq" id="WP_191834247.1">
    <property type="nucleotide sequence ID" value="NZ_JABARZ010000025.1"/>
</dbReference>
<sequence length="305" mass="32833">MATNKQNSAGRTRGGRANFASLVASVGEHSPVDGIVDGQFYANVPLDQLVGNPRNRKVGDVSDLASIVEKQLQPATAITASRWLAAFPEDVEVVGRSKYVIIAGNRRLAAAHEFGRNGLDILVRDSLAKTRADLVRTAIVENIDRRNFNPIEEAEAIEQLIAEVGTASKAAEQLKRTEGFVSQRRALLKLIEPLRDEVRAGTLAVRDARSIASLPPGEQADARAQFRTEEDSAGEGRGEQSPSKQGERGRSKRSAREATPESVAKTVRRMAAPPAILAAGLAETLDASELKELATTLSKLARARK</sequence>
<dbReference type="InterPro" id="IPR050336">
    <property type="entry name" value="Chromosome_partition/occlusion"/>
</dbReference>